<evidence type="ECO:0000256" key="1">
    <source>
        <dbReference type="PIRSR" id="PIRSR602481-1"/>
    </source>
</evidence>
<dbReference type="GO" id="GO:1900376">
    <property type="term" value="P:regulation of secondary metabolite biosynthetic process"/>
    <property type="evidence" value="ECO:0007669"/>
    <property type="project" value="TreeGrafter"/>
</dbReference>
<comment type="cofactor">
    <cofactor evidence="1">
        <name>Zn(2+)</name>
        <dbReference type="ChEBI" id="CHEBI:29105"/>
    </cofactor>
    <text evidence="1">Binds 1 zinc ion per subunit.</text>
</comment>
<dbReference type="Gene3D" id="1.10.10.10">
    <property type="entry name" value="Winged helix-like DNA-binding domain superfamily/Winged helix DNA-binding domain"/>
    <property type="match status" value="1"/>
</dbReference>
<keyword evidence="2" id="KW-0408">Iron</keyword>
<dbReference type="PANTHER" id="PTHR33202:SF7">
    <property type="entry name" value="FERRIC UPTAKE REGULATION PROTEIN"/>
    <property type="match status" value="1"/>
</dbReference>
<dbReference type="PANTHER" id="PTHR33202">
    <property type="entry name" value="ZINC UPTAKE REGULATION PROTEIN"/>
    <property type="match status" value="1"/>
</dbReference>
<dbReference type="InterPro" id="IPR036388">
    <property type="entry name" value="WH-like_DNA-bd_sf"/>
</dbReference>
<feature type="binding site" evidence="2">
    <location>
        <position position="116"/>
    </location>
    <ligand>
        <name>Fe cation</name>
        <dbReference type="ChEBI" id="CHEBI:24875"/>
    </ligand>
</feature>
<sequence length="145" mass="16629">MEIFEYYKNTEELKRLLLQANLKVTTTRLTVLNILRNAQRELTAAEILYSPDLKVKKLSFAGVYQTLKQLVKAGLLVKFKLGSEQALYSFKGSQTNMRIYCKKCSQLQQINDEALEQQIRGLILEHGASSYHLVIEKPSCPYCSH</sequence>
<evidence type="ECO:0000313" key="4">
    <source>
        <dbReference type="Proteomes" id="UP000887320"/>
    </source>
</evidence>
<dbReference type="Proteomes" id="UP000887320">
    <property type="component" value="Unassembled WGS sequence"/>
</dbReference>
<dbReference type="GO" id="GO:0008270">
    <property type="term" value="F:zinc ion binding"/>
    <property type="evidence" value="ECO:0007669"/>
    <property type="project" value="TreeGrafter"/>
</dbReference>
<protein>
    <submittedName>
        <fullName evidence="3">Transcriptional repressor</fullName>
    </submittedName>
</protein>
<organism evidence="3 4">
    <name type="scientific">Acinetobacter guillouiae</name>
    <name type="common">Acinetobacter genomosp. 11</name>
    <dbReference type="NCBI Taxonomy" id="106649"/>
    <lineage>
        <taxon>Bacteria</taxon>
        <taxon>Pseudomonadati</taxon>
        <taxon>Pseudomonadota</taxon>
        <taxon>Gammaproteobacteria</taxon>
        <taxon>Moraxellales</taxon>
        <taxon>Moraxellaceae</taxon>
        <taxon>Acinetobacter</taxon>
    </lineage>
</organism>
<dbReference type="KEGG" id="agu:AS4_16560"/>
<dbReference type="EMBL" id="JAHWXT010000001">
    <property type="protein sequence ID" value="MCF0264045.1"/>
    <property type="molecule type" value="Genomic_DNA"/>
</dbReference>
<dbReference type="InterPro" id="IPR002481">
    <property type="entry name" value="FUR"/>
</dbReference>
<dbReference type="GeneID" id="67743755"/>
<gene>
    <name evidence="3" type="ORF">KW868_06115</name>
</gene>
<dbReference type="InterPro" id="IPR036390">
    <property type="entry name" value="WH_DNA-bd_sf"/>
</dbReference>
<keyword evidence="1" id="KW-0862">Zinc</keyword>
<dbReference type="GO" id="GO:0003700">
    <property type="term" value="F:DNA-binding transcription factor activity"/>
    <property type="evidence" value="ECO:0007669"/>
    <property type="project" value="InterPro"/>
</dbReference>
<dbReference type="STRING" id="106649.GCA_000829655_03950"/>
<evidence type="ECO:0000313" key="3">
    <source>
        <dbReference type="EMBL" id="MCF0264045.1"/>
    </source>
</evidence>
<dbReference type="GO" id="GO:0045892">
    <property type="term" value="P:negative regulation of DNA-templated transcription"/>
    <property type="evidence" value="ECO:0007669"/>
    <property type="project" value="TreeGrafter"/>
</dbReference>
<dbReference type="RefSeq" id="WP_004820653.1">
    <property type="nucleotide sequence ID" value="NZ_AP014630.1"/>
</dbReference>
<reference evidence="3" key="1">
    <citation type="submission" date="2021-07" db="EMBL/GenBank/DDBJ databases">
        <authorList>
            <person name="Fernandez M."/>
            <person name="Pereira P."/>
            <person name="Torres Tejerizo G.A."/>
            <person name="Gonzalez P."/>
            <person name="Agostini E."/>
        </authorList>
    </citation>
    <scope>NUCLEOTIDE SEQUENCE</scope>
    <source>
        <strain evidence="3">SFC 500-1A</strain>
    </source>
</reference>
<comment type="cofactor">
    <cofactor evidence="2">
        <name>Mn(2+)</name>
        <dbReference type="ChEBI" id="CHEBI:29035"/>
    </cofactor>
    <cofactor evidence="2">
        <name>Fe(2+)</name>
        <dbReference type="ChEBI" id="CHEBI:29033"/>
    </cofactor>
    <text evidence="2">Binds 1 Mn(2+) or Fe(2+) ion per subunit.</text>
</comment>
<dbReference type="SUPFAM" id="SSF46785">
    <property type="entry name" value="Winged helix' DNA-binding domain"/>
    <property type="match status" value="1"/>
</dbReference>
<dbReference type="AlphaFoldDB" id="A0A077KYA9"/>
<comment type="caution">
    <text evidence="3">The sequence shown here is derived from an EMBL/GenBank/DDBJ whole genome shotgun (WGS) entry which is preliminary data.</text>
</comment>
<accession>A0A077KYA9</accession>
<proteinExistence type="predicted"/>
<feature type="binding site" evidence="1">
    <location>
        <position position="104"/>
    </location>
    <ligand>
        <name>Zn(2+)</name>
        <dbReference type="ChEBI" id="CHEBI:29105"/>
    </ligand>
</feature>
<evidence type="ECO:0000256" key="2">
    <source>
        <dbReference type="PIRSR" id="PIRSR602481-2"/>
    </source>
</evidence>
<dbReference type="GO" id="GO:0000976">
    <property type="term" value="F:transcription cis-regulatory region binding"/>
    <property type="evidence" value="ECO:0007669"/>
    <property type="project" value="TreeGrafter"/>
</dbReference>
<dbReference type="Pfam" id="PF01475">
    <property type="entry name" value="FUR"/>
    <property type="match status" value="1"/>
</dbReference>
<keyword evidence="1" id="KW-0479">Metal-binding</keyword>
<feature type="binding site" evidence="1">
    <location>
        <position position="101"/>
    </location>
    <ligand>
        <name>Zn(2+)</name>
        <dbReference type="ChEBI" id="CHEBI:29105"/>
    </ligand>
</feature>
<name>A0A077KYA9_ACIGI</name>